<dbReference type="PANTHER" id="PTHR21089">
    <property type="entry name" value="SHIKIMATE DEHYDROGENASE"/>
    <property type="match status" value="1"/>
</dbReference>
<evidence type="ECO:0000259" key="3">
    <source>
        <dbReference type="Pfam" id="PF08501"/>
    </source>
</evidence>
<gene>
    <name evidence="4" type="ORF">GE115_01515</name>
</gene>
<keyword evidence="2" id="KW-0057">Aromatic amino acid biosynthesis</keyword>
<dbReference type="GO" id="GO:0005829">
    <property type="term" value="C:cytosol"/>
    <property type="evidence" value="ECO:0007669"/>
    <property type="project" value="TreeGrafter"/>
</dbReference>
<keyword evidence="5" id="KW-1185">Reference proteome</keyword>
<dbReference type="InterPro" id="IPR036291">
    <property type="entry name" value="NAD(P)-bd_dom_sf"/>
</dbReference>
<dbReference type="GO" id="GO:0009423">
    <property type="term" value="P:chorismate biosynthetic process"/>
    <property type="evidence" value="ECO:0007669"/>
    <property type="project" value="TreeGrafter"/>
</dbReference>
<dbReference type="GO" id="GO:0019632">
    <property type="term" value="P:shikimate metabolic process"/>
    <property type="evidence" value="ECO:0007669"/>
    <property type="project" value="TreeGrafter"/>
</dbReference>
<accession>A0A6I2F1T8</accession>
<dbReference type="Proteomes" id="UP000431080">
    <property type="component" value="Unassembled WGS sequence"/>
</dbReference>
<dbReference type="SUPFAM" id="SSF51735">
    <property type="entry name" value="NAD(P)-binding Rossmann-fold domains"/>
    <property type="match status" value="1"/>
</dbReference>
<organism evidence="4 5">
    <name type="scientific">Agromyces agglutinans</name>
    <dbReference type="NCBI Taxonomy" id="2662258"/>
    <lineage>
        <taxon>Bacteria</taxon>
        <taxon>Bacillati</taxon>
        <taxon>Actinomycetota</taxon>
        <taxon>Actinomycetes</taxon>
        <taxon>Micrococcales</taxon>
        <taxon>Microbacteriaceae</taxon>
        <taxon>Agromyces</taxon>
    </lineage>
</organism>
<evidence type="ECO:0000313" key="5">
    <source>
        <dbReference type="Proteomes" id="UP000431080"/>
    </source>
</evidence>
<dbReference type="InterPro" id="IPR046346">
    <property type="entry name" value="Aminoacid_DH-like_N_sf"/>
</dbReference>
<keyword evidence="4" id="KW-0560">Oxidoreductase</keyword>
<dbReference type="InterPro" id="IPR013708">
    <property type="entry name" value="Shikimate_DH-bd_N"/>
</dbReference>
<dbReference type="Pfam" id="PF08501">
    <property type="entry name" value="Shikimate_dh_N"/>
    <property type="match status" value="1"/>
</dbReference>
<dbReference type="GO" id="GO:0009073">
    <property type="term" value="P:aromatic amino acid family biosynthetic process"/>
    <property type="evidence" value="ECO:0007669"/>
    <property type="project" value="UniProtKB-KW"/>
</dbReference>
<dbReference type="Gene3D" id="3.40.50.10860">
    <property type="entry name" value="Leucine Dehydrogenase, chain A, domain 1"/>
    <property type="match status" value="1"/>
</dbReference>
<keyword evidence="2" id="KW-0028">Amino-acid biosynthesis</keyword>
<name>A0A6I2F1T8_9MICO</name>
<comment type="caution">
    <text evidence="4">The sequence shown here is derived from an EMBL/GenBank/DDBJ whole genome shotgun (WGS) entry which is preliminary data.</text>
</comment>
<evidence type="ECO:0000256" key="2">
    <source>
        <dbReference type="ARBA" id="ARBA00023141"/>
    </source>
</evidence>
<dbReference type="GO" id="GO:0004764">
    <property type="term" value="F:shikimate 3-dehydrogenase (NADP+) activity"/>
    <property type="evidence" value="ECO:0007669"/>
    <property type="project" value="UniProtKB-EC"/>
</dbReference>
<dbReference type="PANTHER" id="PTHR21089:SF1">
    <property type="entry name" value="BIFUNCTIONAL 3-DEHYDROQUINATE DEHYDRATASE_SHIKIMATE DEHYDROGENASE, CHLOROPLASTIC"/>
    <property type="match status" value="1"/>
</dbReference>
<reference evidence="4 5" key="1">
    <citation type="submission" date="2019-10" db="EMBL/GenBank/DDBJ databases">
        <authorList>
            <person name="Nie G."/>
            <person name="Ming H."/>
            <person name="Yi B."/>
        </authorList>
    </citation>
    <scope>NUCLEOTIDE SEQUENCE [LARGE SCALE GENOMIC DNA]</scope>
    <source>
        <strain evidence="4 5">CFH 90414</strain>
    </source>
</reference>
<feature type="domain" description="Shikimate dehydrogenase substrate binding N-terminal" evidence="3">
    <location>
        <begin position="17"/>
        <end position="98"/>
    </location>
</feature>
<evidence type="ECO:0000313" key="4">
    <source>
        <dbReference type="EMBL" id="MRG58559.1"/>
    </source>
</evidence>
<dbReference type="SUPFAM" id="SSF53223">
    <property type="entry name" value="Aminoacid dehydrogenase-like, N-terminal domain"/>
    <property type="match status" value="1"/>
</dbReference>
<protein>
    <submittedName>
        <fullName evidence="4">Shikimate dehydrogenase</fullName>
        <ecNumber evidence="4">1.1.1.25</ecNumber>
    </submittedName>
</protein>
<dbReference type="EC" id="1.1.1.25" evidence="4"/>
<dbReference type="EMBL" id="WJIF01000001">
    <property type="protein sequence ID" value="MRG58559.1"/>
    <property type="molecule type" value="Genomic_DNA"/>
</dbReference>
<dbReference type="NCBIfam" id="NF001311">
    <property type="entry name" value="PRK00258.1-3"/>
    <property type="match status" value="1"/>
</dbReference>
<dbReference type="AlphaFoldDB" id="A0A6I2F1T8"/>
<comment type="pathway">
    <text evidence="1">Metabolic intermediate biosynthesis; chorismate biosynthesis; chorismate from D-erythrose 4-phosphate and phosphoenolpyruvate: step 4/7.</text>
</comment>
<dbReference type="GO" id="GO:0050661">
    <property type="term" value="F:NADP binding"/>
    <property type="evidence" value="ECO:0007669"/>
    <property type="project" value="TreeGrafter"/>
</dbReference>
<evidence type="ECO:0000256" key="1">
    <source>
        <dbReference type="ARBA" id="ARBA00004871"/>
    </source>
</evidence>
<dbReference type="Gene3D" id="3.40.50.720">
    <property type="entry name" value="NAD(P)-binding Rossmann-like Domain"/>
    <property type="match status" value="1"/>
</dbReference>
<dbReference type="InterPro" id="IPR022893">
    <property type="entry name" value="Shikimate_DH_fam"/>
</dbReference>
<proteinExistence type="predicted"/>
<dbReference type="RefSeq" id="WP_153683042.1">
    <property type="nucleotide sequence ID" value="NZ_WJIF01000001.1"/>
</dbReference>
<sequence>MGSERRRLAGDARRLAVLGKPIEHSKSPALHAAAYGVLGLDWTYTSIEVDGAGLPELLAGLDASWRGLSLTMPLKQDVIPLVERIDRVASLTGAVNTVLFEADGRRLGFNTDVGGIVRALHEAGVDRVGRGAILGAGATAASVLAAIAELGCHEVDVFVRTPARAEPLVILGRALDVEVRVAEDGLAALARAGAADLVVSTVPGGTELPHEASVDLRRAATLFDVAYDPWPSRLATSWLDAGGRVVPGIGMLLHQAVLQVRIFVTGDPGTPLPDEAAVVDVMRAAVA</sequence>
<dbReference type="CDD" id="cd01065">
    <property type="entry name" value="NAD_bind_Shikimate_DH"/>
    <property type="match status" value="1"/>
</dbReference>